<feature type="compositionally biased region" description="Acidic residues" evidence="1">
    <location>
        <begin position="471"/>
        <end position="482"/>
    </location>
</feature>
<keyword evidence="4" id="KW-1185">Reference proteome</keyword>
<feature type="region of interest" description="Disordered" evidence="1">
    <location>
        <begin position="572"/>
        <end position="596"/>
    </location>
</feature>
<feature type="region of interest" description="Disordered" evidence="1">
    <location>
        <begin position="1"/>
        <end position="44"/>
    </location>
</feature>
<feature type="compositionally biased region" description="Basic and acidic residues" evidence="1">
    <location>
        <begin position="408"/>
        <end position="427"/>
    </location>
</feature>
<proteinExistence type="predicted"/>
<feature type="domain" description="Rrn9" evidence="2">
    <location>
        <begin position="86"/>
        <end position="125"/>
    </location>
</feature>
<gene>
    <name evidence="3" type="ORF">SEPCBS57363_000020</name>
</gene>
<feature type="compositionally biased region" description="Polar residues" evidence="1">
    <location>
        <begin position="335"/>
        <end position="351"/>
    </location>
</feature>
<evidence type="ECO:0000256" key="1">
    <source>
        <dbReference type="SAM" id="MobiDB-lite"/>
    </source>
</evidence>
<dbReference type="EMBL" id="CAWUOM010000001">
    <property type="protein sequence ID" value="CAK7262433.1"/>
    <property type="molecule type" value="Genomic_DNA"/>
</dbReference>
<reference evidence="3 4" key="1">
    <citation type="submission" date="2024-01" db="EMBL/GenBank/DDBJ databases">
        <authorList>
            <person name="Allen C."/>
            <person name="Tagirdzhanova G."/>
        </authorList>
    </citation>
    <scope>NUCLEOTIDE SEQUENCE [LARGE SCALE GENOMIC DNA]</scope>
    <source>
        <strain evidence="3 4">CBS 573.63</strain>
    </source>
</reference>
<dbReference type="Pfam" id="PF10680">
    <property type="entry name" value="RRN9"/>
    <property type="match status" value="1"/>
</dbReference>
<feature type="compositionally biased region" description="Low complexity" evidence="1">
    <location>
        <begin position="572"/>
        <end position="594"/>
    </location>
</feature>
<dbReference type="Proteomes" id="UP001642501">
    <property type="component" value="Unassembled WGS sequence"/>
</dbReference>
<sequence length="802" mass="89184">MSHIKHTPAAIRHHDQQQEESERNEQSRTPTVAHEDEWLDPDTASIATRDSQDLYARRPNRWRGKPRAWRHITEHDRAVATALWRARDCDLSAHLYNAFFLKKQVSASSSAWTPGNYWTAWPLRPHDGLSVFDDDSYNNDPADGGIDADNNEHDNINQNVSQWTFRSRHPPVEKRPSGPLEEMLTATIQRVARKQFHAMLQREAEGFDAQTAAVSADDELSAHLLRPTVRHLLTQTGRMLSILHNSRVDKDAAAEARAIPLKSKRHRSPSAERGGVEQGSVRQFGRQLPQPSKKQVCVRPSHWKTGPPLMMATARTPEQVAASIPEFCKVHQEADPSSTGTASQAQAQTLMPSRARKSSAVKAPSDTSRGRPHKQRERLPGETEKQFLIRIARQAHRRIPECADDEDSKGPWEDEGPIKGGEKGKGKMEKIPAVVTYIPPPIPPFLHRRVSFANEVQSLPNWIRNVSGPESETDNDGDDAEGEGEKMEKQEKQKPGKATKPTAIPAKSKTGSGGSTMAGRRLRNWTDILAAAALSGGFSPNVLTRTAQRCADLFGQSTALCTLHGVPEPVDQRQTLQEHQQQQQQQQKGQKKNQPCTAEHVVFRPEAGLPHLPDILSEPKPSSSLQMLTIEVQRAQAQRRARQLRKKAIWKQYAGQCLYGEMGMDDDDEQDEQDEEDVVQDGEDSGSESGDDRGKIEDEGTNSQPSGPSCPQPRPVSTIVPPDALFEFGGTTSSAPQQDIASVARSKRGPTPKATPTTWYCPRPNCPRAFQGFPRRPNMMRHLKLVHGITLERGSPTVPSQD</sequence>
<feature type="region of interest" description="Disordered" evidence="1">
    <location>
        <begin position="661"/>
        <end position="760"/>
    </location>
</feature>
<comment type="caution">
    <text evidence="3">The sequence shown here is derived from an EMBL/GenBank/DDBJ whole genome shotgun (WGS) entry which is preliminary data.</text>
</comment>
<feature type="region of interest" description="Disordered" evidence="1">
    <location>
        <begin position="332"/>
        <end position="384"/>
    </location>
</feature>
<evidence type="ECO:0000259" key="2">
    <source>
        <dbReference type="Pfam" id="PF10680"/>
    </source>
</evidence>
<name>A0ABP0D2H9_9PEZI</name>
<feature type="compositionally biased region" description="Acidic residues" evidence="1">
    <location>
        <begin position="663"/>
        <end position="686"/>
    </location>
</feature>
<organism evidence="3 4">
    <name type="scientific">Sporothrix epigloea</name>
    <dbReference type="NCBI Taxonomy" id="1892477"/>
    <lineage>
        <taxon>Eukaryota</taxon>
        <taxon>Fungi</taxon>
        <taxon>Dikarya</taxon>
        <taxon>Ascomycota</taxon>
        <taxon>Pezizomycotina</taxon>
        <taxon>Sordariomycetes</taxon>
        <taxon>Sordariomycetidae</taxon>
        <taxon>Ophiostomatales</taxon>
        <taxon>Ophiostomataceae</taxon>
        <taxon>Sporothrix</taxon>
    </lineage>
</organism>
<feature type="compositionally biased region" description="Basic and acidic residues" evidence="1">
    <location>
        <begin position="483"/>
        <end position="494"/>
    </location>
</feature>
<evidence type="ECO:0000313" key="3">
    <source>
        <dbReference type="EMBL" id="CAK7262433.1"/>
    </source>
</evidence>
<accession>A0ABP0D2H9</accession>
<feature type="region of interest" description="Disordered" evidence="1">
    <location>
        <begin position="398"/>
        <end position="427"/>
    </location>
</feature>
<feature type="region of interest" description="Disordered" evidence="1">
    <location>
        <begin position="463"/>
        <end position="519"/>
    </location>
</feature>
<protein>
    <recommendedName>
        <fullName evidence="2">Rrn9 domain-containing protein</fullName>
    </recommendedName>
</protein>
<feature type="compositionally biased region" description="Polar residues" evidence="1">
    <location>
        <begin position="730"/>
        <end position="740"/>
    </location>
</feature>
<evidence type="ECO:0000313" key="4">
    <source>
        <dbReference type="Proteomes" id="UP001642501"/>
    </source>
</evidence>
<feature type="compositionally biased region" description="Basic and acidic residues" evidence="1">
    <location>
        <begin position="12"/>
        <end position="26"/>
    </location>
</feature>
<feature type="region of interest" description="Disordered" evidence="1">
    <location>
        <begin position="257"/>
        <end position="302"/>
    </location>
</feature>
<dbReference type="InterPro" id="IPR019622">
    <property type="entry name" value="Rrn9_dom"/>
</dbReference>